<feature type="region of interest" description="Disordered" evidence="1">
    <location>
        <begin position="18"/>
        <end position="42"/>
    </location>
</feature>
<sequence>MFVVKGVHRGEIAKGVAAEGRSRRGVRREGGSPRRGRGFHREGEGGSLRRGFLVFLVFLAARFRHHLCEGGSLRFCLSEITQILLRRGFLVFLAARFRHHLCEGGSLRFCLSEITQEMNCAFFMWCDKVRSFVETTTTCEKDEKIKKLEDRIVWLEDELRDSKSLINKAKGVVQSLPKTFTFLSILDKDGDDGSDGDSHS</sequence>
<name>A0A843XAS4_COLES</name>
<dbReference type="AlphaFoldDB" id="A0A843XAS4"/>
<protein>
    <submittedName>
        <fullName evidence="2">Uncharacterized protein</fullName>
    </submittedName>
</protein>
<reference evidence="2" key="1">
    <citation type="submission" date="2017-07" db="EMBL/GenBank/DDBJ databases">
        <title>Taro Niue Genome Assembly and Annotation.</title>
        <authorList>
            <person name="Atibalentja N."/>
            <person name="Keating K."/>
            <person name="Fields C.J."/>
        </authorList>
    </citation>
    <scope>NUCLEOTIDE SEQUENCE</scope>
    <source>
        <strain evidence="2">Niue_2</strain>
        <tissue evidence="2">Leaf</tissue>
    </source>
</reference>
<dbReference type="EMBL" id="NMUH01006996">
    <property type="protein sequence ID" value="MQM16426.1"/>
    <property type="molecule type" value="Genomic_DNA"/>
</dbReference>
<keyword evidence="3" id="KW-1185">Reference proteome</keyword>
<organism evidence="2 3">
    <name type="scientific">Colocasia esculenta</name>
    <name type="common">Wild taro</name>
    <name type="synonym">Arum esculentum</name>
    <dbReference type="NCBI Taxonomy" id="4460"/>
    <lineage>
        <taxon>Eukaryota</taxon>
        <taxon>Viridiplantae</taxon>
        <taxon>Streptophyta</taxon>
        <taxon>Embryophyta</taxon>
        <taxon>Tracheophyta</taxon>
        <taxon>Spermatophyta</taxon>
        <taxon>Magnoliopsida</taxon>
        <taxon>Liliopsida</taxon>
        <taxon>Araceae</taxon>
        <taxon>Aroideae</taxon>
        <taxon>Colocasieae</taxon>
        <taxon>Colocasia</taxon>
    </lineage>
</organism>
<dbReference type="Proteomes" id="UP000652761">
    <property type="component" value="Unassembled WGS sequence"/>
</dbReference>
<evidence type="ECO:0000256" key="1">
    <source>
        <dbReference type="SAM" id="MobiDB-lite"/>
    </source>
</evidence>
<evidence type="ECO:0000313" key="2">
    <source>
        <dbReference type="EMBL" id="MQM16426.1"/>
    </source>
</evidence>
<evidence type="ECO:0000313" key="3">
    <source>
        <dbReference type="Proteomes" id="UP000652761"/>
    </source>
</evidence>
<proteinExistence type="predicted"/>
<comment type="caution">
    <text evidence="2">The sequence shown here is derived from an EMBL/GenBank/DDBJ whole genome shotgun (WGS) entry which is preliminary data.</text>
</comment>
<gene>
    <name evidence="2" type="ORF">Taro_049383</name>
</gene>
<accession>A0A843XAS4</accession>